<evidence type="ECO:0000256" key="4">
    <source>
        <dbReference type="ARBA" id="ARBA00022692"/>
    </source>
</evidence>
<evidence type="ECO:0000259" key="11">
    <source>
        <dbReference type="PROSITE" id="PS50222"/>
    </source>
</evidence>
<dbReference type="Gene3D" id="1.10.238.10">
    <property type="entry name" value="EF-hand"/>
    <property type="match status" value="2"/>
</dbReference>
<accession>A0A445CIB2</accession>
<dbReference type="GO" id="GO:0006874">
    <property type="term" value="P:intracellular calcium ion homeostasis"/>
    <property type="evidence" value="ECO:0007669"/>
    <property type="project" value="TreeGrafter"/>
</dbReference>
<feature type="chain" id="PRO_5019444172" description="EF-hand domain-containing protein" evidence="10">
    <location>
        <begin position="24"/>
        <end position="712"/>
    </location>
</feature>
<sequence>MRMISKTPLVFIISLPLLVNVHGRYLLPNHASEESVSDGVEEVDDHSVHPNTTSSYLLLKGIDEDHNCDQIYGFLPCTNNIFGNLFLILVYGYMLFHGESFLSRGTQRIFKILGPGIFGATAFNIIPALPESLILLVPVLLVKNGKIAEEYAMIGIGSLAGSSILLLTIVWGTCVITGSKDFEHSEGSNSSSSSSPKTLKPSFTIIIVLLDVLGHGITIDLETKQAASNMLGSTILLQLSYGTTTLQSIIGLIFASLLLFFYFTKQVFEPWRQKRRLEYLKHDDLMLRILSFVEKNTLQRILTKNGTPNVSAIRRLYREIDEDRSSGISASELRDLLLQNKVTDTSIDEEKEIEEVLKFFDHGHDQMITKDEFVVGFAKWLDQTKHDLDKEYLSRKSMKDLYEVFGPWTENKRKEREGKKQIISKILRHVQNDMVGNLLRNDGKPDEIAIKRLFEKIDRNKDNCVSQSELKELMMNIAFVKASMEVEKAVALVIDELDHDIDQIINEEEFVAVFEKSLNKISSHAPFSDSDSEEDIYQAWEEAGMVVENKESKAIVDKSIWGRLMATTNMVLGIVIICIVAQPLMESVRKFSNSLGVHAAFVSFVLVPLAINAREATTAIKKTSYKNSRTISLAISEIYGGVLMNNIVGFFAISIMIYVRQVTHVFPSELMVATLVCQIISVILGCHYTFSPWSCVYAYFAYFFSLVLSFCI</sequence>
<dbReference type="InterPro" id="IPR002048">
    <property type="entry name" value="EF_hand_dom"/>
</dbReference>
<feature type="transmembrane region" description="Helical" evidence="9">
    <location>
        <begin position="153"/>
        <end position="178"/>
    </location>
</feature>
<feature type="transmembrane region" description="Helical" evidence="9">
    <location>
        <begin position="71"/>
        <end position="96"/>
    </location>
</feature>
<evidence type="ECO:0000256" key="6">
    <source>
        <dbReference type="ARBA" id="ARBA00022989"/>
    </source>
</evidence>
<feature type="transmembrane region" description="Helical" evidence="9">
    <location>
        <begin position="560"/>
        <end position="585"/>
    </location>
</feature>
<evidence type="ECO:0000256" key="7">
    <source>
        <dbReference type="ARBA" id="ARBA00023065"/>
    </source>
</evidence>
<keyword evidence="6 9" id="KW-1133">Transmembrane helix</keyword>
<comment type="subcellular location">
    <subcellularLocation>
        <location evidence="1">Endomembrane system</location>
        <topology evidence="1">Multi-pass membrane protein</topology>
    </subcellularLocation>
</comment>
<name>A0A445CIB2_ARAHY</name>
<dbReference type="GO" id="GO:0016020">
    <property type="term" value="C:membrane"/>
    <property type="evidence" value="ECO:0007669"/>
    <property type="project" value="InterPro"/>
</dbReference>
<evidence type="ECO:0000313" key="13">
    <source>
        <dbReference type="Proteomes" id="UP000289738"/>
    </source>
</evidence>
<evidence type="ECO:0000256" key="8">
    <source>
        <dbReference type="ARBA" id="ARBA00023136"/>
    </source>
</evidence>
<dbReference type="PANTHER" id="PTHR31503:SF79">
    <property type="entry name" value="CALCIUM-BINDING EF-HAND PROTEIN"/>
    <property type="match status" value="1"/>
</dbReference>
<evidence type="ECO:0000256" key="5">
    <source>
        <dbReference type="ARBA" id="ARBA00022837"/>
    </source>
</evidence>
<comment type="caution">
    <text evidence="12">The sequence shown here is derived from an EMBL/GenBank/DDBJ whole genome shotgun (WGS) entry which is preliminary data.</text>
</comment>
<evidence type="ECO:0000256" key="9">
    <source>
        <dbReference type="SAM" id="Phobius"/>
    </source>
</evidence>
<dbReference type="GO" id="GO:0005509">
    <property type="term" value="F:calcium ion binding"/>
    <property type="evidence" value="ECO:0007669"/>
    <property type="project" value="InterPro"/>
</dbReference>
<dbReference type="SUPFAM" id="SSF47473">
    <property type="entry name" value="EF-hand"/>
    <property type="match status" value="1"/>
</dbReference>
<feature type="domain" description="EF-hand" evidence="11">
    <location>
        <begin position="348"/>
        <end position="383"/>
    </location>
</feature>
<dbReference type="Pfam" id="PF13499">
    <property type="entry name" value="EF-hand_7"/>
    <property type="match status" value="1"/>
</dbReference>
<proteinExistence type="predicted"/>
<evidence type="ECO:0000256" key="2">
    <source>
        <dbReference type="ARBA" id="ARBA00022448"/>
    </source>
</evidence>
<dbReference type="GO" id="GO:0015369">
    <property type="term" value="F:calcium:proton antiporter activity"/>
    <property type="evidence" value="ECO:0007669"/>
    <property type="project" value="TreeGrafter"/>
</dbReference>
<keyword evidence="4 9" id="KW-0812">Transmembrane</keyword>
<organism evidence="12 13">
    <name type="scientific">Arachis hypogaea</name>
    <name type="common">Peanut</name>
    <dbReference type="NCBI Taxonomy" id="3818"/>
    <lineage>
        <taxon>Eukaryota</taxon>
        <taxon>Viridiplantae</taxon>
        <taxon>Streptophyta</taxon>
        <taxon>Embryophyta</taxon>
        <taxon>Tracheophyta</taxon>
        <taxon>Spermatophyta</taxon>
        <taxon>Magnoliopsida</taxon>
        <taxon>eudicotyledons</taxon>
        <taxon>Gunneridae</taxon>
        <taxon>Pentapetalae</taxon>
        <taxon>rosids</taxon>
        <taxon>fabids</taxon>
        <taxon>Fabales</taxon>
        <taxon>Fabaceae</taxon>
        <taxon>Papilionoideae</taxon>
        <taxon>50 kb inversion clade</taxon>
        <taxon>dalbergioids sensu lato</taxon>
        <taxon>Dalbergieae</taxon>
        <taxon>Pterocarpus clade</taxon>
        <taxon>Arachis</taxon>
    </lineage>
</organism>
<keyword evidence="3" id="KW-0050">Antiport</keyword>
<feature type="domain" description="EF-hand" evidence="11">
    <location>
        <begin position="308"/>
        <end position="343"/>
    </location>
</feature>
<evidence type="ECO:0000313" key="12">
    <source>
        <dbReference type="EMBL" id="RYR50663.1"/>
    </source>
</evidence>
<dbReference type="InterPro" id="IPR004837">
    <property type="entry name" value="NaCa_Exmemb"/>
</dbReference>
<evidence type="ECO:0000256" key="1">
    <source>
        <dbReference type="ARBA" id="ARBA00004127"/>
    </source>
</evidence>
<dbReference type="SMART" id="SM00054">
    <property type="entry name" value="EFh"/>
    <property type="match status" value="4"/>
</dbReference>
<dbReference type="InterPro" id="IPR011992">
    <property type="entry name" value="EF-hand-dom_pair"/>
</dbReference>
<keyword evidence="8 9" id="KW-0472">Membrane</keyword>
<dbReference type="EMBL" id="SDMP01000007">
    <property type="protein sequence ID" value="RYR50663.1"/>
    <property type="molecule type" value="Genomic_DNA"/>
</dbReference>
<keyword evidence="5" id="KW-0106">Calcium</keyword>
<gene>
    <name evidence="12" type="ORF">Ahy_A07g037293</name>
</gene>
<feature type="transmembrane region" description="Helical" evidence="9">
    <location>
        <begin position="239"/>
        <end position="263"/>
    </location>
</feature>
<feature type="transmembrane region" description="Helical" evidence="9">
    <location>
        <begin position="638"/>
        <end position="658"/>
    </location>
</feature>
<feature type="domain" description="EF-hand" evidence="11">
    <location>
        <begin position="445"/>
        <end position="480"/>
    </location>
</feature>
<evidence type="ECO:0000256" key="3">
    <source>
        <dbReference type="ARBA" id="ARBA00022449"/>
    </source>
</evidence>
<evidence type="ECO:0000256" key="10">
    <source>
        <dbReference type="SAM" id="SignalP"/>
    </source>
</evidence>
<dbReference type="GO" id="GO:0012505">
    <property type="term" value="C:endomembrane system"/>
    <property type="evidence" value="ECO:0007669"/>
    <property type="project" value="UniProtKB-SubCell"/>
</dbReference>
<dbReference type="Proteomes" id="UP000289738">
    <property type="component" value="Chromosome A07"/>
</dbReference>
<dbReference type="AlphaFoldDB" id="A0A445CIB2"/>
<dbReference type="Pfam" id="PF01699">
    <property type="entry name" value="Na_Ca_ex"/>
    <property type="match status" value="1"/>
</dbReference>
<dbReference type="PANTHER" id="PTHR31503">
    <property type="entry name" value="VACUOLAR CALCIUM ION TRANSPORTER"/>
    <property type="match status" value="1"/>
</dbReference>
<keyword evidence="2" id="KW-0813">Transport</keyword>
<dbReference type="PROSITE" id="PS50222">
    <property type="entry name" value="EF_HAND_2"/>
    <property type="match status" value="3"/>
</dbReference>
<dbReference type="InterPro" id="IPR018247">
    <property type="entry name" value="EF_Hand_1_Ca_BS"/>
</dbReference>
<dbReference type="PROSITE" id="PS00018">
    <property type="entry name" value="EF_HAND_1"/>
    <property type="match status" value="1"/>
</dbReference>
<feature type="transmembrane region" description="Helical" evidence="9">
    <location>
        <begin position="117"/>
        <end position="141"/>
    </location>
</feature>
<dbReference type="InterPro" id="IPR004713">
    <property type="entry name" value="CaH_exchang"/>
</dbReference>
<protein>
    <recommendedName>
        <fullName evidence="11">EF-hand domain-containing protein</fullName>
    </recommendedName>
</protein>
<feature type="transmembrane region" description="Helical" evidence="9">
    <location>
        <begin position="696"/>
        <end position="711"/>
    </location>
</feature>
<feature type="signal peptide" evidence="10">
    <location>
        <begin position="1"/>
        <end position="23"/>
    </location>
</feature>
<keyword evidence="7" id="KW-0406">Ion transport</keyword>
<keyword evidence="10" id="KW-0732">Signal</keyword>
<reference evidence="12 13" key="1">
    <citation type="submission" date="2019-01" db="EMBL/GenBank/DDBJ databases">
        <title>Sequencing of cultivated peanut Arachis hypogaea provides insights into genome evolution and oil improvement.</title>
        <authorList>
            <person name="Chen X."/>
        </authorList>
    </citation>
    <scope>NUCLEOTIDE SEQUENCE [LARGE SCALE GENOMIC DNA]</scope>
    <source>
        <strain evidence="13">cv. Fuhuasheng</strain>
        <tissue evidence="12">Leaves</tissue>
    </source>
</reference>
<keyword evidence="13" id="KW-1185">Reference proteome</keyword>